<dbReference type="GO" id="GO:0015768">
    <property type="term" value="P:maltose transport"/>
    <property type="evidence" value="ECO:0007669"/>
    <property type="project" value="TreeGrafter"/>
</dbReference>
<comment type="caution">
    <text evidence="7">The sequence shown here is derived from an EMBL/GenBank/DDBJ whole genome shotgun (WGS) entry which is preliminary data.</text>
</comment>
<dbReference type="CDD" id="cd13586">
    <property type="entry name" value="PBP2_Maltose_binding_like"/>
    <property type="match status" value="1"/>
</dbReference>
<dbReference type="PRINTS" id="PR00181">
    <property type="entry name" value="MALTOSEBP"/>
</dbReference>
<dbReference type="Proteomes" id="UP000463051">
    <property type="component" value="Unassembled WGS sequence"/>
</dbReference>
<keyword evidence="5" id="KW-0472">Membrane</keyword>
<evidence type="ECO:0000256" key="2">
    <source>
        <dbReference type="ARBA" id="ARBA00022448"/>
    </source>
</evidence>
<dbReference type="PROSITE" id="PS51257">
    <property type="entry name" value="PROKAR_LIPOPROTEIN"/>
    <property type="match status" value="1"/>
</dbReference>
<dbReference type="Pfam" id="PF13416">
    <property type="entry name" value="SBP_bac_8"/>
    <property type="match status" value="1"/>
</dbReference>
<dbReference type="GO" id="GO:1901982">
    <property type="term" value="F:maltose binding"/>
    <property type="evidence" value="ECO:0007669"/>
    <property type="project" value="TreeGrafter"/>
</dbReference>
<sequence>MKLKKLMVLTAAFSMALSITACGSNNNANNNGGNAANATNAPADNATTDNAGTNNVSSTAADEIVPEDGATLTIWESKEERPFAEEISKQFTAKYNVPVKIEEVAPPDQVTKLSQDGPSGLAADVVLIPHDNLGKAASASLLLPNDIFGEETKADNTEASIVGSSYDGELYGYPRAAETYALYYNKSLVKEAPKSFDDVIAFSKTFTDKSKNRYGIMWEVGNMYYDYPFIATGGGYLFGDNGTNKDDIGLTSDGAIQGLKTFVKLKEVLPIKSGDINADIKRSLFNTGDVAMDITGPWELAGYKEALGDNLGIAPIPTIDGKTAITFSGIKIFGVNAYSQYPNAAKLYAHFASSKDAQLVLNKLIGSVPTNNEALQDAQITGDPFVSAFAEQAKNSQPMPSIPEMGNVWSPVNAALPEIWDNNADPKAAMEKAVEQIKDLNNGAAAQ</sequence>
<feature type="compositionally biased region" description="Low complexity" evidence="6">
    <location>
        <begin position="33"/>
        <end position="55"/>
    </location>
</feature>
<evidence type="ECO:0000256" key="5">
    <source>
        <dbReference type="RuleBase" id="RU365005"/>
    </source>
</evidence>
<evidence type="ECO:0000256" key="4">
    <source>
        <dbReference type="ARBA" id="ARBA00022729"/>
    </source>
</evidence>
<dbReference type="Gene3D" id="3.40.190.10">
    <property type="entry name" value="Periplasmic binding protein-like II"/>
    <property type="match status" value="2"/>
</dbReference>
<feature type="signal peptide" evidence="5">
    <location>
        <begin position="1"/>
        <end position="23"/>
    </location>
</feature>
<dbReference type="EMBL" id="WJXB01000002">
    <property type="protein sequence ID" value="MRN53103.1"/>
    <property type="molecule type" value="Genomic_DNA"/>
</dbReference>
<dbReference type="InterPro" id="IPR006060">
    <property type="entry name" value="Maltose/Cyclodextrin-bd"/>
</dbReference>
<comment type="subcellular location">
    <subcellularLocation>
        <location evidence="5">Cell membrane</location>
        <topology evidence="5">Lipid-anchor</topology>
    </subcellularLocation>
</comment>
<dbReference type="RefSeq" id="WP_154118070.1">
    <property type="nucleotide sequence ID" value="NZ_WJXB01000002.1"/>
</dbReference>
<reference evidence="7 8" key="1">
    <citation type="submission" date="2019-11" db="EMBL/GenBank/DDBJ databases">
        <title>Paenibacillus monticola sp. nov., a novel PGPR strain isolated from mountain sample in China.</title>
        <authorList>
            <person name="Zhao Q."/>
            <person name="Li H.-P."/>
            <person name="Zhang J.-L."/>
        </authorList>
    </citation>
    <scope>NUCLEOTIDE SEQUENCE [LARGE SCALE GENOMIC DNA]</scope>
    <source>
        <strain evidence="7 8">LC-T2</strain>
    </source>
</reference>
<gene>
    <name evidence="7" type="ORF">GJB61_08860</name>
</gene>
<protein>
    <recommendedName>
        <fullName evidence="5">Maltodextrin-binding protein</fullName>
    </recommendedName>
</protein>
<keyword evidence="3 5" id="KW-0762">Sugar transport</keyword>
<evidence type="ECO:0000313" key="8">
    <source>
        <dbReference type="Proteomes" id="UP000463051"/>
    </source>
</evidence>
<evidence type="ECO:0000256" key="1">
    <source>
        <dbReference type="ARBA" id="ARBA00008520"/>
    </source>
</evidence>
<dbReference type="PANTHER" id="PTHR30061:SF50">
    <property type="entry name" value="MALTOSE_MALTODEXTRIN-BINDING PERIPLASMIC PROTEIN"/>
    <property type="match status" value="1"/>
</dbReference>
<keyword evidence="5" id="KW-1003">Cell membrane</keyword>
<accession>A0A7X2H5H3</accession>
<proteinExistence type="inferred from homology"/>
<dbReference type="SUPFAM" id="SSF53850">
    <property type="entry name" value="Periplasmic binding protein-like II"/>
    <property type="match status" value="1"/>
</dbReference>
<feature type="chain" id="PRO_5039754727" description="Maltodextrin-binding protein" evidence="5">
    <location>
        <begin position="24"/>
        <end position="447"/>
    </location>
</feature>
<dbReference type="GO" id="GO:0015144">
    <property type="term" value="F:carbohydrate transmembrane transporter activity"/>
    <property type="evidence" value="ECO:0007669"/>
    <property type="project" value="InterPro"/>
</dbReference>
<feature type="region of interest" description="Disordered" evidence="6">
    <location>
        <begin position="33"/>
        <end position="59"/>
    </location>
</feature>
<name>A0A7X2H5H3_9BACL</name>
<dbReference type="InterPro" id="IPR006059">
    <property type="entry name" value="SBP"/>
</dbReference>
<comment type="similarity">
    <text evidence="1 5">Belongs to the bacterial solute-binding protein 1 family.</text>
</comment>
<dbReference type="AlphaFoldDB" id="A0A7X2H5H3"/>
<keyword evidence="8" id="KW-1185">Reference proteome</keyword>
<evidence type="ECO:0000256" key="6">
    <source>
        <dbReference type="SAM" id="MobiDB-lite"/>
    </source>
</evidence>
<evidence type="ECO:0000313" key="7">
    <source>
        <dbReference type="EMBL" id="MRN53103.1"/>
    </source>
</evidence>
<dbReference type="GO" id="GO:0042956">
    <property type="term" value="P:maltodextrin transmembrane transport"/>
    <property type="evidence" value="ECO:0007669"/>
    <property type="project" value="TreeGrafter"/>
</dbReference>
<keyword evidence="5" id="KW-0449">Lipoprotein</keyword>
<organism evidence="7 8">
    <name type="scientific">Paenibacillus monticola</name>
    <dbReference type="NCBI Taxonomy" id="2666075"/>
    <lineage>
        <taxon>Bacteria</taxon>
        <taxon>Bacillati</taxon>
        <taxon>Bacillota</taxon>
        <taxon>Bacilli</taxon>
        <taxon>Bacillales</taxon>
        <taxon>Paenibacillaceae</taxon>
        <taxon>Paenibacillus</taxon>
    </lineage>
</organism>
<keyword evidence="2 5" id="KW-0813">Transport</keyword>
<evidence type="ECO:0000256" key="3">
    <source>
        <dbReference type="ARBA" id="ARBA00022597"/>
    </source>
</evidence>
<dbReference type="GO" id="GO:0055052">
    <property type="term" value="C:ATP-binding cassette (ABC) transporter complex, substrate-binding subunit-containing"/>
    <property type="evidence" value="ECO:0007669"/>
    <property type="project" value="TreeGrafter"/>
</dbReference>
<dbReference type="PANTHER" id="PTHR30061">
    <property type="entry name" value="MALTOSE-BINDING PERIPLASMIC PROTEIN"/>
    <property type="match status" value="1"/>
</dbReference>
<keyword evidence="4 5" id="KW-0732">Signal</keyword>